<accession>A0ABY1BQW4</accession>
<keyword evidence="2" id="KW-1185">Reference proteome</keyword>
<evidence type="ECO:0000313" key="1">
    <source>
        <dbReference type="EMBL" id="SER41053.1"/>
    </source>
</evidence>
<dbReference type="Proteomes" id="UP000198512">
    <property type="component" value="Unassembled WGS sequence"/>
</dbReference>
<dbReference type="EMBL" id="FOFP01000028">
    <property type="protein sequence ID" value="SER41053.1"/>
    <property type="molecule type" value="Genomic_DNA"/>
</dbReference>
<dbReference type="RefSeq" id="WP_069521919.1">
    <property type="nucleotide sequence ID" value="NZ_FOFP01000028.1"/>
</dbReference>
<protein>
    <submittedName>
        <fullName evidence="1">Uncharacterized protein</fullName>
    </submittedName>
</protein>
<name>A0ABY1BQW4_9PSED</name>
<sequence>MIGDDDFDSFFDPEEFGCTVQLIEPGREARAVNGMWGEPQKSGRLYRSGVDPNAANVRVKPNQASLQLPRDEVPLNWKATKVVTDDAEYSIAAAEPLGRLRTLLTLVPYGNRAAPAGERGKWQASS</sequence>
<reference evidence="1 2" key="1">
    <citation type="submission" date="2016-10" db="EMBL/GenBank/DDBJ databases">
        <authorList>
            <person name="Varghese N."/>
            <person name="Submissions S."/>
        </authorList>
    </citation>
    <scope>NUCLEOTIDE SEQUENCE [LARGE SCALE GENOMIC DNA]</scope>
    <source>
        <strain evidence="1 2">CIP 109853</strain>
    </source>
</reference>
<organism evidence="1 2">
    <name type="scientific">Pseudomonas cuatrocienegasensis</name>
    <dbReference type="NCBI Taxonomy" id="543360"/>
    <lineage>
        <taxon>Bacteria</taxon>
        <taxon>Pseudomonadati</taxon>
        <taxon>Pseudomonadota</taxon>
        <taxon>Gammaproteobacteria</taxon>
        <taxon>Pseudomonadales</taxon>
        <taxon>Pseudomonadaceae</taxon>
        <taxon>Pseudomonas</taxon>
    </lineage>
</organism>
<gene>
    <name evidence="1" type="ORF">SAMN05216600_12822</name>
</gene>
<comment type="caution">
    <text evidence="1">The sequence shown here is derived from an EMBL/GenBank/DDBJ whole genome shotgun (WGS) entry which is preliminary data.</text>
</comment>
<proteinExistence type="predicted"/>
<evidence type="ECO:0000313" key="2">
    <source>
        <dbReference type="Proteomes" id="UP000198512"/>
    </source>
</evidence>